<evidence type="ECO:0000256" key="5">
    <source>
        <dbReference type="ARBA" id="ARBA00022989"/>
    </source>
</evidence>
<feature type="transmembrane region" description="Helical" evidence="7">
    <location>
        <begin position="254"/>
        <end position="280"/>
    </location>
</feature>
<keyword evidence="6 7" id="KW-0472">Membrane</keyword>
<feature type="transmembrane region" description="Helical" evidence="7">
    <location>
        <begin position="167"/>
        <end position="190"/>
    </location>
</feature>
<organism evidence="9 10">
    <name type="scientific">Rhodovarius crocodyli</name>
    <dbReference type="NCBI Taxonomy" id="1979269"/>
    <lineage>
        <taxon>Bacteria</taxon>
        <taxon>Pseudomonadati</taxon>
        <taxon>Pseudomonadota</taxon>
        <taxon>Alphaproteobacteria</taxon>
        <taxon>Acetobacterales</taxon>
        <taxon>Roseomonadaceae</taxon>
        <taxon>Rhodovarius</taxon>
    </lineage>
</organism>
<dbReference type="PANTHER" id="PTHR43163">
    <property type="entry name" value="DIPEPTIDE TRANSPORT SYSTEM PERMEASE PROTEIN DPPB-RELATED"/>
    <property type="match status" value="1"/>
</dbReference>
<accession>A0A437MIS8</accession>
<feature type="transmembrane region" description="Helical" evidence="7">
    <location>
        <begin position="300"/>
        <end position="319"/>
    </location>
</feature>
<feature type="transmembrane region" description="Helical" evidence="7">
    <location>
        <begin position="31"/>
        <end position="49"/>
    </location>
</feature>
<keyword evidence="10" id="KW-1185">Reference proteome</keyword>
<evidence type="ECO:0000256" key="2">
    <source>
        <dbReference type="ARBA" id="ARBA00022448"/>
    </source>
</evidence>
<keyword evidence="4 7" id="KW-0812">Transmembrane</keyword>
<keyword evidence="3" id="KW-1003">Cell membrane</keyword>
<comment type="similarity">
    <text evidence="7">Belongs to the binding-protein-dependent transport system permease family.</text>
</comment>
<dbReference type="AlphaFoldDB" id="A0A437MIS8"/>
<dbReference type="OrthoDB" id="9805855at2"/>
<name>A0A437MIS8_9PROT</name>
<evidence type="ECO:0000256" key="7">
    <source>
        <dbReference type="RuleBase" id="RU363032"/>
    </source>
</evidence>
<comment type="caution">
    <text evidence="9">The sequence shown here is derived from an EMBL/GenBank/DDBJ whole genome shotgun (WGS) entry which is preliminary data.</text>
</comment>
<dbReference type="PROSITE" id="PS50928">
    <property type="entry name" value="ABC_TM1"/>
    <property type="match status" value="1"/>
</dbReference>
<evidence type="ECO:0000256" key="1">
    <source>
        <dbReference type="ARBA" id="ARBA00004651"/>
    </source>
</evidence>
<protein>
    <submittedName>
        <fullName evidence="9">ABC transporter permease</fullName>
    </submittedName>
</protein>
<dbReference type="EMBL" id="SACL01000002">
    <property type="protein sequence ID" value="RVT97542.1"/>
    <property type="molecule type" value="Genomic_DNA"/>
</dbReference>
<dbReference type="CDD" id="cd06261">
    <property type="entry name" value="TM_PBP2"/>
    <property type="match status" value="1"/>
</dbReference>
<dbReference type="Pfam" id="PF00528">
    <property type="entry name" value="BPD_transp_1"/>
    <property type="match status" value="1"/>
</dbReference>
<dbReference type="Gene3D" id="1.10.3720.10">
    <property type="entry name" value="MetI-like"/>
    <property type="match status" value="1"/>
</dbReference>
<proteinExistence type="inferred from homology"/>
<reference evidence="9 10" key="1">
    <citation type="submission" date="2019-01" db="EMBL/GenBank/DDBJ databases">
        <authorList>
            <person name="Chen W.-M."/>
        </authorList>
    </citation>
    <scope>NUCLEOTIDE SEQUENCE [LARGE SCALE GENOMIC DNA]</scope>
    <source>
        <strain evidence="9 10">CCP-6</strain>
    </source>
</reference>
<dbReference type="SUPFAM" id="SSF161098">
    <property type="entry name" value="MetI-like"/>
    <property type="match status" value="1"/>
</dbReference>
<evidence type="ECO:0000256" key="3">
    <source>
        <dbReference type="ARBA" id="ARBA00022475"/>
    </source>
</evidence>
<dbReference type="GO" id="GO:0005886">
    <property type="term" value="C:plasma membrane"/>
    <property type="evidence" value="ECO:0007669"/>
    <property type="project" value="UniProtKB-SubCell"/>
</dbReference>
<comment type="subcellular location">
    <subcellularLocation>
        <location evidence="1 7">Cell membrane</location>
        <topology evidence="1 7">Multi-pass membrane protein</topology>
    </subcellularLocation>
</comment>
<evidence type="ECO:0000256" key="6">
    <source>
        <dbReference type="ARBA" id="ARBA00023136"/>
    </source>
</evidence>
<dbReference type="PANTHER" id="PTHR43163:SF6">
    <property type="entry name" value="DIPEPTIDE TRANSPORT SYSTEM PERMEASE PROTEIN DPPB-RELATED"/>
    <property type="match status" value="1"/>
</dbReference>
<gene>
    <name evidence="9" type="ORF">EOD42_06875</name>
</gene>
<evidence type="ECO:0000313" key="10">
    <source>
        <dbReference type="Proteomes" id="UP000282957"/>
    </source>
</evidence>
<feature type="transmembrane region" description="Helical" evidence="7">
    <location>
        <begin position="196"/>
        <end position="216"/>
    </location>
</feature>
<sequence length="331" mass="34587">MAGRRTPDRPPEPVQPVGRGVARAVSIPARLVQILVTLLALSCVFYLLLGLMPGDPIDLALTLDPRLTPADVERLRALHGLDRPLWARYLAWAGAVLRGDFGYSRLFAQPVFALVGPALWSSLQLLGAALGLAVLVGVGLGMLAALRPRLSPLVQGLAAIAQAMPGFWLGILLIILFAVTLGMLPAGGVAEAGEPGWRFLVLPVATLGFGHMAAYARHALSAMRGAMTDPWIRSARARGASEGRIALAHALPNAAVPLITLLGLDAGALVSGAVITETLFARPGMGKLIFDAVMGNDYNLALVALLLVAGVTMLGNLAADLAQRALDPRLA</sequence>
<evidence type="ECO:0000259" key="8">
    <source>
        <dbReference type="PROSITE" id="PS50928"/>
    </source>
</evidence>
<evidence type="ECO:0000313" key="9">
    <source>
        <dbReference type="EMBL" id="RVT97542.1"/>
    </source>
</evidence>
<feature type="domain" description="ABC transmembrane type-1" evidence="8">
    <location>
        <begin position="119"/>
        <end position="319"/>
    </location>
</feature>
<keyword evidence="5 7" id="KW-1133">Transmembrane helix</keyword>
<dbReference type="Proteomes" id="UP000282957">
    <property type="component" value="Unassembled WGS sequence"/>
</dbReference>
<dbReference type="InterPro" id="IPR035906">
    <property type="entry name" value="MetI-like_sf"/>
</dbReference>
<feature type="transmembrane region" description="Helical" evidence="7">
    <location>
        <begin position="125"/>
        <end position="146"/>
    </location>
</feature>
<dbReference type="GO" id="GO:0055085">
    <property type="term" value="P:transmembrane transport"/>
    <property type="evidence" value="ECO:0007669"/>
    <property type="project" value="InterPro"/>
</dbReference>
<evidence type="ECO:0000256" key="4">
    <source>
        <dbReference type="ARBA" id="ARBA00022692"/>
    </source>
</evidence>
<dbReference type="InterPro" id="IPR000515">
    <property type="entry name" value="MetI-like"/>
</dbReference>
<keyword evidence="2 7" id="KW-0813">Transport</keyword>